<dbReference type="HOGENOM" id="CLU_176112_0_0_9"/>
<feature type="transmembrane region" description="Helical" evidence="1">
    <location>
        <begin position="12"/>
        <end position="37"/>
    </location>
</feature>
<dbReference type="AlphaFoldDB" id="A0A096CB20"/>
<accession>A0A096CB20</accession>
<dbReference type="eggNOG" id="ENOG5032R17">
    <property type="taxonomic scope" value="Bacteria"/>
</dbReference>
<proteinExistence type="predicted"/>
<keyword evidence="3" id="KW-1185">Reference proteome</keyword>
<dbReference type="PATRIC" id="fig|742738.3.peg.4220"/>
<keyword evidence="1" id="KW-0472">Membrane</keyword>
<sequence>MFIYPDNLKAKATLWLWQLRDVAIIGVAFLLSVLALAQTGTMLPLVGTVLYAFLAIQVEGSSVLDFLRRAACFLFLQQQYYEWGQNNE</sequence>
<keyword evidence="1" id="KW-0812">Transmembrane</keyword>
<evidence type="ECO:0000256" key="1">
    <source>
        <dbReference type="SAM" id="Phobius"/>
    </source>
</evidence>
<dbReference type="Proteomes" id="UP000029585">
    <property type="component" value="Unassembled WGS sequence"/>
</dbReference>
<feature type="transmembrane region" description="Helical" evidence="1">
    <location>
        <begin position="49"/>
        <end position="67"/>
    </location>
</feature>
<evidence type="ECO:0000313" key="3">
    <source>
        <dbReference type="Proteomes" id="UP000029585"/>
    </source>
</evidence>
<reference evidence="2 3" key="1">
    <citation type="submission" date="2011-08" db="EMBL/GenBank/DDBJ databases">
        <title>The Genome Sequence of Clostridium orbiscindens 1_3_50AFAA.</title>
        <authorList>
            <consortium name="The Broad Institute Genome Sequencing Platform"/>
            <person name="Earl A."/>
            <person name="Ward D."/>
            <person name="Feldgarden M."/>
            <person name="Gevers D."/>
            <person name="Daigneault M."/>
            <person name="Strauss J."/>
            <person name="Allen-Vercoe E."/>
            <person name="Young S.K."/>
            <person name="Zeng Q."/>
            <person name="Gargeya S."/>
            <person name="Fitzgerald M."/>
            <person name="Haas B."/>
            <person name="Abouelleil A."/>
            <person name="Alvarado L."/>
            <person name="Arachchi H.M."/>
            <person name="Berlin A."/>
            <person name="Brown A."/>
            <person name="Chapman S.B."/>
            <person name="Chen Z."/>
            <person name="Dunbar C."/>
            <person name="Freedman E."/>
            <person name="Gearin G."/>
            <person name="Gellesch M."/>
            <person name="Goldberg J."/>
            <person name="Griggs A."/>
            <person name="Gujja S."/>
            <person name="Heiman D."/>
            <person name="Howarth C."/>
            <person name="Larson L."/>
            <person name="Lui A."/>
            <person name="MacDonald P.J.P."/>
            <person name="Montmayeur A."/>
            <person name="Murphy C."/>
            <person name="Neiman D."/>
            <person name="Pearson M."/>
            <person name="Priest M."/>
            <person name="Roberts A."/>
            <person name="Saif S."/>
            <person name="Shea T."/>
            <person name="Shenoy N."/>
            <person name="Sisk P."/>
            <person name="Stolte C."/>
            <person name="Sykes S."/>
            <person name="Wortman J."/>
            <person name="Nusbaum C."/>
            <person name="Birren B."/>
        </authorList>
    </citation>
    <scope>NUCLEOTIDE SEQUENCE [LARGE SCALE GENOMIC DNA]</scope>
    <source>
        <strain evidence="2 3">1_3_50AFAA</strain>
    </source>
</reference>
<evidence type="ECO:0000313" key="2">
    <source>
        <dbReference type="EMBL" id="KGF52132.1"/>
    </source>
</evidence>
<gene>
    <name evidence="2" type="ORF">HMPREF9460_04109</name>
</gene>
<organism evidence="2 3">
    <name type="scientific">Flavonifractor plautii 1_3_50AFAA</name>
    <dbReference type="NCBI Taxonomy" id="742738"/>
    <lineage>
        <taxon>Bacteria</taxon>
        <taxon>Bacillati</taxon>
        <taxon>Bacillota</taxon>
        <taxon>Clostridia</taxon>
        <taxon>Eubacteriales</taxon>
        <taxon>Oscillospiraceae</taxon>
        <taxon>Flavonifractor</taxon>
    </lineage>
</organism>
<keyword evidence="1" id="KW-1133">Transmembrane helix</keyword>
<dbReference type="RefSeq" id="WP_009261397.1">
    <property type="nucleotide sequence ID" value="NZ_KN174170.1"/>
</dbReference>
<comment type="caution">
    <text evidence="2">The sequence shown here is derived from an EMBL/GenBank/DDBJ whole genome shotgun (WGS) entry which is preliminary data.</text>
</comment>
<name>A0A096CB20_FLAPL</name>
<dbReference type="EMBL" id="ADLO01000131">
    <property type="protein sequence ID" value="KGF52132.1"/>
    <property type="molecule type" value="Genomic_DNA"/>
</dbReference>
<protein>
    <submittedName>
        <fullName evidence="2">Uncharacterized protein</fullName>
    </submittedName>
</protein>